<dbReference type="Proteomes" id="UP000244092">
    <property type="component" value="Unassembled WGS sequence"/>
</dbReference>
<reference evidence="3 4" key="1">
    <citation type="submission" date="2018-04" db="EMBL/GenBank/DDBJ databases">
        <title>Genomic Encyclopedia of Archaeal and Bacterial Type Strains, Phase II (KMG-II): from individual species to whole genera.</title>
        <authorList>
            <person name="Goeker M."/>
        </authorList>
    </citation>
    <scope>NUCLEOTIDE SEQUENCE [LARGE SCALE GENOMIC DNA]</scope>
    <source>
        <strain evidence="3 4">DSM 12244</strain>
    </source>
</reference>
<sequence length="858" mass="93805">MMNRRNFLKASSALPLALALPGTMAQALSKSRNTIVVIDGISAAGDAGSLSATMEGLIRLGVPISCIVETAHPEAGPLRADHPVSTLLRDMRVRLPGLIDLLPVLPDLARRTTHFQAREAYDAQHRLFDALWGDREGQSAGFRPRAVACDMSENALPPTGVRTSGIRNVLMRPPATASAAVQSQAWDNGVVRLIGGKRVQLTDAATQLQNDPANPGERVLYLSATDLAALPAAELPDLAAQFANAVMQPDGDTWVSPILASDVQFRDAYSYNRKMALHFMATPGSSAVERAILTDFRLDLLNAGLPSSFGEAVETGQTDRDGTGYWIDIQRTKAVLPILPVQHYLAGSAALDPAALNADRNSFGMGVEFRPRSTAHAAGITEDNTMVVPAEIIRDPGQLAELDRGEYGTEDFTVLISDQVLQNAPQRKILKQALLSLADDGITRPVTLPEYVRGITPSDAYLNHFRRTAAYAGRARGSDRAQGRQSHAQLMEDAKTAWRYFEKWTNRRTGLCPATVNFSGSGSTLHEAVTMWDVGSHINALVAANELSLITDKAFQTAIRKILPNIAGRKSQGRLLPQGWIATDKIKWGVKDFDGCDAGRLMAALYNLDTHSATKDRAEPTVRSWDLDKVIKDGVIYNVTDGIETTTYRSHCAHYAAWAFRTWRLEVRSPYEVFDGKSETDGRIALLEAGGHIGPMGAEPLLLEAIELGMSPESEYLADVLFAAQLEEYDETGNLTCVSEGPIDRAPWFTYQGIQFDAPGRIWATDTVASLPEHRSPEFRKKNHVVSSKAAYLWAAYKNHDYCDLLVDYVRERARTDNGFASSIYRETGKATATYADINTNAIILQSIAQIMRNAESQ</sequence>
<feature type="domain" description="DUF3131" evidence="2">
    <location>
        <begin position="493"/>
        <end position="849"/>
    </location>
</feature>
<protein>
    <submittedName>
        <fullName evidence="3">TAT (Twin-arginine translocation) pathway-exported protein</fullName>
    </submittedName>
</protein>
<feature type="chain" id="PRO_5015469992" evidence="1">
    <location>
        <begin position="28"/>
        <end position="858"/>
    </location>
</feature>
<dbReference type="AlphaFoldDB" id="A0A2T6CDP7"/>
<evidence type="ECO:0000313" key="4">
    <source>
        <dbReference type="Proteomes" id="UP000244092"/>
    </source>
</evidence>
<organism evidence="3 4">
    <name type="scientific">Sulfitobacter mediterraneus</name>
    <dbReference type="NCBI Taxonomy" id="83219"/>
    <lineage>
        <taxon>Bacteria</taxon>
        <taxon>Pseudomonadati</taxon>
        <taxon>Pseudomonadota</taxon>
        <taxon>Alphaproteobacteria</taxon>
        <taxon>Rhodobacterales</taxon>
        <taxon>Roseobacteraceae</taxon>
        <taxon>Sulfitobacter</taxon>
    </lineage>
</organism>
<evidence type="ECO:0000259" key="2">
    <source>
        <dbReference type="Pfam" id="PF11329"/>
    </source>
</evidence>
<evidence type="ECO:0000313" key="3">
    <source>
        <dbReference type="EMBL" id="PTX73615.1"/>
    </source>
</evidence>
<gene>
    <name evidence="3" type="ORF">C8N31_10678</name>
</gene>
<evidence type="ECO:0000256" key="1">
    <source>
        <dbReference type="SAM" id="SignalP"/>
    </source>
</evidence>
<proteinExistence type="predicted"/>
<comment type="caution">
    <text evidence="3">The sequence shown here is derived from an EMBL/GenBank/DDBJ whole genome shotgun (WGS) entry which is preliminary data.</text>
</comment>
<feature type="signal peptide" evidence="1">
    <location>
        <begin position="1"/>
        <end position="27"/>
    </location>
</feature>
<dbReference type="PROSITE" id="PS51318">
    <property type="entry name" value="TAT"/>
    <property type="match status" value="1"/>
</dbReference>
<dbReference type="Gene3D" id="1.50.10.140">
    <property type="match status" value="1"/>
</dbReference>
<dbReference type="Pfam" id="PF11329">
    <property type="entry name" value="DUF3131"/>
    <property type="match status" value="1"/>
</dbReference>
<dbReference type="EMBL" id="QBKU01000006">
    <property type="protein sequence ID" value="PTX73615.1"/>
    <property type="molecule type" value="Genomic_DNA"/>
</dbReference>
<accession>A0A2T6CDP7</accession>
<dbReference type="InterPro" id="IPR021478">
    <property type="entry name" value="DUF3131"/>
</dbReference>
<keyword evidence="1" id="KW-0732">Signal</keyword>
<dbReference type="InterPro" id="IPR006311">
    <property type="entry name" value="TAT_signal"/>
</dbReference>
<name>A0A2T6CDP7_9RHOB</name>